<feature type="compositionally biased region" description="Polar residues" evidence="4">
    <location>
        <begin position="125"/>
        <end position="134"/>
    </location>
</feature>
<evidence type="ECO:0000313" key="7">
    <source>
        <dbReference type="Proteomes" id="UP001176940"/>
    </source>
</evidence>
<sequence length="181" mass="20225">MVTVPTVLEPAKEMYPTVRFIFLQHDAVKDSSNNKAIAKVLAICPFNARHRMPKPELDLHMESCESKCTLAPIPDDAVMQKAEPVSKWQSPPCEENWDEEESSAPFVLNEFGNYQPYMAQEAVRSPTSPQNTWKPTVPSSPVSPSYAGGSGAAKKQEPVYPNEEEWPSLGAHGKANRRWKK</sequence>
<protein>
    <recommendedName>
        <fullName evidence="5">CHHC U11-48K-type domain-containing protein</fullName>
    </recommendedName>
</protein>
<reference evidence="6" key="1">
    <citation type="submission" date="2023-07" db="EMBL/GenBank/DDBJ databases">
        <authorList>
            <person name="Stuckert A."/>
        </authorList>
    </citation>
    <scope>NUCLEOTIDE SEQUENCE</scope>
</reference>
<dbReference type="InterPro" id="IPR022776">
    <property type="entry name" value="TRM13/UPF0224_CHHC_Znf_dom"/>
</dbReference>
<comment type="caution">
    <text evidence="6">The sequence shown here is derived from an EMBL/GenBank/DDBJ whole genome shotgun (WGS) entry which is preliminary data.</text>
</comment>
<evidence type="ECO:0000256" key="1">
    <source>
        <dbReference type="ARBA" id="ARBA00022723"/>
    </source>
</evidence>
<proteinExistence type="predicted"/>
<feature type="compositionally biased region" description="Low complexity" evidence="4">
    <location>
        <begin position="137"/>
        <end position="147"/>
    </location>
</feature>
<dbReference type="Proteomes" id="UP001176940">
    <property type="component" value="Unassembled WGS sequence"/>
</dbReference>
<accession>A0ABN9ME13</accession>
<keyword evidence="1" id="KW-0479">Metal-binding</keyword>
<evidence type="ECO:0000313" key="6">
    <source>
        <dbReference type="EMBL" id="CAJ0963670.1"/>
    </source>
</evidence>
<evidence type="ECO:0000256" key="3">
    <source>
        <dbReference type="ARBA" id="ARBA00022833"/>
    </source>
</evidence>
<gene>
    <name evidence="6" type="ORF">RIMI_LOCUS18748209</name>
</gene>
<feature type="region of interest" description="Disordered" evidence="4">
    <location>
        <begin position="82"/>
        <end position="105"/>
    </location>
</feature>
<dbReference type="PROSITE" id="PS51800">
    <property type="entry name" value="ZF_CHHC_U11_48K"/>
    <property type="match status" value="1"/>
</dbReference>
<evidence type="ECO:0000256" key="2">
    <source>
        <dbReference type="ARBA" id="ARBA00022771"/>
    </source>
</evidence>
<keyword evidence="7" id="KW-1185">Reference proteome</keyword>
<keyword evidence="3" id="KW-0862">Zinc</keyword>
<keyword evidence="2" id="KW-0863">Zinc-finger</keyword>
<feature type="domain" description="CHHC U11-48K-type" evidence="5">
    <location>
        <begin position="41"/>
        <end position="68"/>
    </location>
</feature>
<evidence type="ECO:0000259" key="5">
    <source>
        <dbReference type="PROSITE" id="PS51800"/>
    </source>
</evidence>
<evidence type="ECO:0000256" key="4">
    <source>
        <dbReference type="SAM" id="MobiDB-lite"/>
    </source>
</evidence>
<name>A0ABN9ME13_9NEOB</name>
<dbReference type="Pfam" id="PF05253">
    <property type="entry name" value="zf-U11-48K"/>
    <property type="match status" value="1"/>
</dbReference>
<feature type="region of interest" description="Disordered" evidence="4">
    <location>
        <begin position="120"/>
        <end position="181"/>
    </location>
</feature>
<organism evidence="6 7">
    <name type="scientific">Ranitomeya imitator</name>
    <name type="common">mimic poison frog</name>
    <dbReference type="NCBI Taxonomy" id="111125"/>
    <lineage>
        <taxon>Eukaryota</taxon>
        <taxon>Metazoa</taxon>
        <taxon>Chordata</taxon>
        <taxon>Craniata</taxon>
        <taxon>Vertebrata</taxon>
        <taxon>Euteleostomi</taxon>
        <taxon>Amphibia</taxon>
        <taxon>Batrachia</taxon>
        <taxon>Anura</taxon>
        <taxon>Neobatrachia</taxon>
        <taxon>Hyloidea</taxon>
        <taxon>Dendrobatidae</taxon>
        <taxon>Dendrobatinae</taxon>
        <taxon>Ranitomeya</taxon>
    </lineage>
</organism>
<dbReference type="EMBL" id="CAUEEQ010057997">
    <property type="protein sequence ID" value="CAJ0963670.1"/>
    <property type="molecule type" value="Genomic_DNA"/>
</dbReference>